<dbReference type="Proteomes" id="UP000600918">
    <property type="component" value="Unassembled WGS sequence"/>
</dbReference>
<gene>
    <name evidence="1" type="ORF">H0235_001229</name>
</gene>
<keyword evidence="2" id="KW-1185">Reference proteome</keyword>
<accession>A0A834PFG2</accession>
<evidence type="ECO:0000313" key="1">
    <source>
        <dbReference type="EMBL" id="KAF7438838.1"/>
    </source>
</evidence>
<reference evidence="1" key="1">
    <citation type="journal article" date="2020" name="G3 (Bethesda)">
        <title>High-Quality Assemblies for Three Invasive Social Wasps from the &lt;i&gt;Vespula&lt;/i&gt; Genus.</title>
        <authorList>
            <person name="Harrop T.W.R."/>
            <person name="Guhlin J."/>
            <person name="McLaughlin G.M."/>
            <person name="Permina E."/>
            <person name="Stockwell P."/>
            <person name="Gilligan J."/>
            <person name="Le Lec M.F."/>
            <person name="Gruber M.A.M."/>
            <person name="Quinn O."/>
            <person name="Lovegrove M."/>
            <person name="Duncan E.J."/>
            <person name="Remnant E.J."/>
            <person name="Van Eeckhoven J."/>
            <person name="Graham B."/>
            <person name="Knapp R.A."/>
            <person name="Langford K.W."/>
            <person name="Kronenberg Z."/>
            <person name="Press M.O."/>
            <person name="Eacker S.M."/>
            <person name="Wilson-Rankin E.E."/>
            <person name="Purcell J."/>
            <person name="Lester P.J."/>
            <person name="Dearden P.K."/>
        </authorList>
    </citation>
    <scope>NUCLEOTIDE SEQUENCE</scope>
    <source>
        <strain evidence="1">Volc-1</strain>
    </source>
</reference>
<name>A0A834PFG2_VESPE</name>
<protein>
    <submittedName>
        <fullName evidence="1">Uncharacterized protein</fullName>
    </submittedName>
</protein>
<sequence>MEEKSAVSRLLYLGTEEAVKELKSTSRTRIRVEDVTSEEGKVARVIDRIERNLDDGTSVLRANHGKSIRESDAGRERWKSKEVLVDDLCCREIGEREFDPKENLSSSSFGV</sequence>
<dbReference type="AlphaFoldDB" id="A0A834PFG2"/>
<proteinExistence type="predicted"/>
<organism evidence="1 2">
    <name type="scientific">Vespula pensylvanica</name>
    <name type="common">Western yellow jacket</name>
    <name type="synonym">Wasp</name>
    <dbReference type="NCBI Taxonomy" id="30213"/>
    <lineage>
        <taxon>Eukaryota</taxon>
        <taxon>Metazoa</taxon>
        <taxon>Ecdysozoa</taxon>
        <taxon>Arthropoda</taxon>
        <taxon>Hexapoda</taxon>
        <taxon>Insecta</taxon>
        <taxon>Pterygota</taxon>
        <taxon>Neoptera</taxon>
        <taxon>Endopterygota</taxon>
        <taxon>Hymenoptera</taxon>
        <taxon>Apocrita</taxon>
        <taxon>Aculeata</taxon>
        <taxon>Vespoidea</taxon>
        <taxon>Vespidae</taxon>
        <taxon>Vespinae</taxon>
        <taxon>Vespula</taxon>
    </lineage>
</organism>
<evidence type="ECO:0000313" key="2">
    <source>
        <dbReference type="Proteomes" id="UP000600918"/>
    </source>
</evidence>
<comment type="caution">
    <text evidence="1">The sequence shown here is derived from an EMBL/GenBank/DDBJ whole genome shotgun (WGS) entry which is preliminary data.</text>
</comment>
<dbReference type="EMBL" id="JACSDY010000001">
    <property type="protein sequence ID" value="KAF7438838.1"/>
    <property type="molecule type" value="Genomic_DNA"/>
</dbReference>